<evidence type="ECO:0000313" key="3">
    <source>
        <dbReference type="Proteomes" id="UP000028045"/>
    </source>
</evidence>
<name>A0A084AHE8_STACB</name>
<protein>
    <submittedName>
        <fullName evidence="2">Uncharacterized protein</fullName>
    </submittedName>
</protein>
<evidence type="ECO:0000313" key="2">
    <source>
        <dbReference type="EMBL" id="KEY64727.1"/>
    </source>
</evidence>
<sequence length="197" mass="21838">MLSANSSRPQLGDRFSDNRGPACMLLPPLFLCLAIALRAVSSRYLTSDYALDRRRSIRCFVRNKCVPSAPMLTRLNWPRHARGRLNQPPIQRNQCSKRIFHGAKRNTPWDGNRLLGIGRAESLHKSASRPPPPLYPPRGSASHLPSNGEKSGTWIWKQQCTGPCLRHHSFAPVPVTVTVPVPVPVGFGLPTVLASRP</sequence>
<feature type="region of interest" description="Disordered" evidence="1">
    <location>
        <begin position="122"/>
        <end position="149"/>
    </location>
</feature>
<keyword evidence="3" id="KW-1185">Reference proteome</keyword>
<evidence type="ECO:0000256" key="1">
    <source>
        <dbReference type="SAM" id="MobiDB-lite"/>
    </source>
</evidence>
<dbReference type="AlphaFoldDB" id="A0A084AHE8"/>
<proteinExistence type="predicted"/>
<reference evidence="2 3" key="1">
    <citation type="journal article" date="2014" name="BMC Genomics">
        <title>Comparative genome sequencing reveals chemotype-specific gene clusters in the toxigenic black mold Stachybotrys.</title>
        <authorList>
            <person name="Semeiks J."/>
            <person name="Borek D."/>
            <person name="Otwinowski Z."/>
            <person name="Grishin N.V."/>
        </authorList>
    </citation>
    <scope>NUCLEOTIDE SEQUENCE [LARGE SCALE GENOMIC DNA]</scope>
    <source>
        <strain evidence="3">CBS 109288 / IBT 7711</strain>
    </source>
</reference>
<dbReference type="HOGENOM" id="CLU_1384978_0_0_1"/>
<accession>A0A084AHE8</accession>
<organism evidence="2 3">
    <name type="scientific">Stachybotrys chartarum (strain CBS 109288 / IBT 7711)</name>
    <name type="common">Toxic black mold</name>
    <name type="synonym">Stilbospora chartarum</name>
    <dbReference type="NCBI Taxonomy" id="1280523"/>
    <lineage>
        <taxon>Eukaryota</taxon>
        <taxon>Fungi</taxon>
        <taxon>Dikarya</taxon>
        <taxon>Ascomycota</taxon>
        <taxon>Pezizomycotina</taxon>
        <taxon>Sordariomycetes</taxon>
        <taxon>Hypocreomycetidae</taxon>
        <taxon>Hypocreales</taxon>
        <taxon>Stachybotryaceae</taxon>
        <taxon>Stachybotrys</taxon>
    </lineage>
</organism>
<dbReference type="Proteomes" id="UP000028045">
    <property type="component" value="Unassembled WGS sequence"/>
</dbReference>
<dbReference type="EMBL" id="KL648728">
    <property type="protein sequence ID" value="KEY64727.1"/>
    <property type="molecule type" value="Genomic_DNA"/>
</dbReference>
<gene>
    <name evidence="2" type="ORF">S7711_10943</name>
</gene>